<feature type="compositionally biased region" description="Low complexity" evidence="1">
    <location>
        <begin position="170"/>
        <end position="183"/>
    </location>
</feature>
<evidence type="ECO:0000313" key="4">
    <source>
        <dbReference type="Proteomes" id="UP001202867"/>
    </source>
</evidence>
<keyword evidence="4" id="KW-1185">Reference proteome</keyword>
<proteinExistence type="predicted"/>
<accession>A0ABT0DK23</accession>
<dbReference type="Proteomes" id="UP001202867">
    <property type="component" value="Unassembled WGS sequence"/>
</dbReference>
<reference evidence="4" key="1">
    <citation type="submission" date="2023-07" db="EMBL/GenBank/DDBJ databases">
        <title>Ancylobacter moscoviensis sp. nov., facultatively methylotrophic bacteria from activated sludge and the reclassification of Starkeya novella (Starkey 1934) Kelly et al. 2000 as Ancylobacter novellus comb. nov., Starkeya koreensis Im et al. 2006 as Ancylobacter koreensis comb.nov., Angulomicrobium tetraedrale Vasil'eva et al. 1986 as Ancylobacter tetraedralis comb. nov., Angulomicrobium amanitiforme Fritz et al. 2004 as Ancylobacter amanitiformis comb. nov. and Methylorhabdus multivorans Doronina et al. 1996 as Ancylobacter multivorans comb. nov. and emended description of the genus Ancylobacter.</title>
        <authorList>
            <person name="Doronina N."/>
            <person name="Chemodurova A."/>
            <person name="Grouzdev D."/>
            <person name="Koziaeva V."/>
            <person name="Shi W."/>
            <person name="Wu L."/>
            <person name="Kaparullina E."/>
        </authorList>
    </citation>
    <scope>NUCLEOTIDE SEQUENCE [LARGE SCALE GENOMIC DNA]</scope>
    <source>
        <strain evidence="4">Jip08</strain>
    </source>
</reference>
<keyword evidence="2" id="KW-1133">Transmembrane helix</keyword>
<dbReference type="RefSeq" id="WP_247199563.1">
    <property type="nucleotide sequence ID" value="NZ_JALKCG010000001.1"/>
</dbReference>
<protein>
    <recommendedName>
        <fullName evidence="5">LytR/CpsA/Psr regulator C-terminal domain-containing protein</fullName>
    </recommendedName>
</protein>
<feature type="region of interest" description="Disordered" evidence="1">
    <location>
        <begin position="1"/>
        <end position="39"/>
    </location>
</feature>
<keyword evidence="2" id="KW-0472">Membrane</keyword>
<sequence length="294" mass="30459">MTDKREPSLETTRPTPTTADAPARASAPPSRPKGPPVEPEAFQRWLGIERLKVDMRRLEIESRKAETPPPRTTHPALPVLYGLVLVAVLGLVAFITAQTLGLREEIAALRTAQTEIAGRLATMEAERASAPAAPAPLAATPAAPVPAPAASSTPAPAGGDALVPPLPGQTAAAETAQAPATAAPAPPAAPALPGSGYTVRIFAPVNAVSQTKMDNFTAPLKAAGFDVVVSDTGVVQTTSNSMSYFATTEEVANRVASLIQKKHPAIAMEMRASPSIPPSARQIIILNLTEDAFN</sequence>
<feature type="compositionally biased region" description="Low complexity" evidence="1">
    <location>
        <begin position="9"/>
        <end position="28"/>
    </location>
</feature>
<feature type="transmembrane region" description="Helical" evidence="2">
    <location>
        <begin position="79"/>
        <end position="100"/>
    </location>
</feature>
<organism evidence="3 4">
    <name type="scientific">Ancylobacter koreensis</name>
    <dbReference type="NCBI Taxonomy" id="266121"/>
    <lineage>
        <taxon>Bacteria</taxon>
        <taxon>Pseudomonadati</taxon>
        <taxon>Pseudomonadota</taxon>
        <taxon>Alphaproteobacteria</taxon>
        <taxon>Hyphomicrobiales</taxon>
        <taxon>Xanthobacteraceae</taxon>
        <taxon>Ancylobacter</taxon>
    </lineage>
</organism>
<evidence type="ECO:0000313" key="3">
    <source>
        <dbReference type="EMBL" id="MCK0207633.1"/>
    </source>
</evidence>
<feature type="region of interest" description="Disordered" evidence="1">
    <location>
        <begin position="127"/>
        <end position="188"/>
    </location>
</feature>
<dbReference type="EMBL" id="JALKCG010000001">
    <property type="protein sequence ID" value="MCK0207633.1"/>
    <property type="molecule type" value="Genomic_DNA"/>
</dbReference>
<gene>
    <name evidence="3" type="ORF">MWN33_06255</name>
</gene>
<feature type="compositionally biased region" description="Low complexity" evidence="1">
    <location>
        <begin position="128"/>
        <end position="157"/>
    </location>
</feature>
<evidence type="ECO:0000256" key="1">
    <source>
        <dbReference type="SAM" id="MobiDB-lite"/>
    </source>
</evidence>
<name>A0ABT0DK23_9HYPH</name>
<evidence type="ECO:0000256" key="2">
    <source>
        <dbReference type="SAM" id="Phobius"/>
    </source>
</evidence>
<keyword evidence="2" id="KW-0812">Transmembrane</keyword>
<evidence type="ECO:0008006" key="5">
    <source>
        <dbReference type="Google" id="ProtNLM"/>
    </source>
</evidence>
<feature type="compositionally biased region" description="Pro residues" evidence="1">
    <location>
        <begin position="29"/>
        <end position="38"/>
    </location>
</feature>
<comment type="caution">
    <text evidence="3">The sequence shown here is derived from an EMBL/GenBank/DDBJ whole genome shotgun (WGS) entry which is preliminary data.</text>
</comment>